<sequence>MPSKARVLTKSRVRREEAHTIPVTGQTAPARSLLPSSSPNPNHHLPHRPRRQRRSPPCSIPLSSGSHGQGVLQQRVRGGGRVQPAGAAGRRHHRAGVHAPLHAAQEALRRCLPLLLKTEEGKAQPLPRRKTFMGRTEQARRRPIPDFPFFLDPIISST</sequence>
<accession>A0ABC9H4A6</accession>
<evidence type="ECO:0000313" key="2">
    <source>
        <dbReference type="EMBL" id="CAM0148797.1"/>
    </source>
</evidence>
<dbReference type="EMBL" id="CAXIPR030001532">
    <property type="protein sequence ID" value="CAM0148797.1"/>
    <property type="molecule type" value="Genomic_DNA"/>
</dbReference>
<comment type="caution">
    <text evidence="2">The sequence shown here is derived from an EMBL/GenBank/DDBJ whole genome shotgun (WGS) entry which is preliminary data.</text>
</comment>
<gene>
    <name evidence="2" type="ORF">URODEC1_LOCUS122042</name>
</gene>
<evidence type="ECO:0000256" key="1">
    <source>
        <dbReference type="SAM" id="MobiDB-lite"/>
    </source>
</evidence>
<proteinExistence type="predicted"/>
<feature type="region of interest" description="Disordered" evidence="1">
    <location>
        <begin position="1"/>
        <end position="95"/>
    </location>
</feature>
<evidence type="ECO:0000313" key="3">
    <source>
        <dbReference type="Proteomes" id="UP001497457"/>
    </source>
</evidence>
<feature type="compositionally biased region" description="Low complexity" evidence="1">
    <location>
        <begin position="31"/>
        <end position="43"/>
    </location>
</feature>
<dbReference type="Proteomes" id="UP001497457">
    <property type="component" value="Unassembled WGS sequence"/>
</dbReference>
<name>A0ABC9H4A6_9POAL</name>
<feature type="compositionally biased region" description="Basic residues" evidence="1">
    <location>
        <begin position="44"/>
        <end position="54"/>
    </location>
</feature>
<reference evidence="2 3" key="1">
    <citation type="submission" date="2024-10" db="EMBL/GenBank/DDBJ databases">
        <authorList>
            <person name="Ryan C."/>
        </authorList>
    </citation>
    <scope>NUCLEOTIDE SEQUENCE [LARGE SCALE GENOMIC DNA]</scope>
</reference>
<protein>
    <submittedName>
        <fullName evidence="2">Uncharacterized protein</fullName>
    </submittedName>
</protein>
<dbReference type="AlphaFoldDB" id="A0ABC9H4A6"/>
<keyword evidence="3" id="KW-1185">Reference proteome</keyword>
<organism evidence="2 3">
    <name type="scientific">Urochloa decumbens</name>
    <dbReference type="NCBI Taxonomy" id="240449"/>
    <lineage>
        <taxon>Eukaryota</taxon>
        <taxon>Viridiplantae</taxon>
        <taxon>Streptophyta</taxon>
        <taxon>Embryophyta</taxon>
        <taxon>Tracheophyta</taxon>
        <taxon>Spermatophyta</taxon>
        <taxon>Magnoliopsida</taxon>
        <taxon>Liliopsida</taxon>
        <taxon>Poales</taxon>
        <taxon>Poaceae</taxon>
        <taxon>PACMAD clade</taxon>
        <taxon>Panicoideae</taxon>
        <taxon>Panicodae</taxon>
        <taxon>Paniceae</taxon>
        <taxon>Melinidinae</taxon>
        <taxon>Urochloa</taxon>
    </lineage>
</organism>
<feature type="compositionally biased region" description="Low complexity" evidence="1">
    <location>
        <begin position="69"/>
        <end position="88"/>
    </location>
</feature>